<keyword evidence="1" id="KW-0472">Membrane</keyword>
<keyword evidence="3" id="KW-1185">Reference proteome</keyword>
<evidence type="ECO:0000313" key="2">
    <source>
        <dbReference type="EMBL" id="OYD56824.1"/>
    </source>
</evidence>
<dbReference type="Pfam" id="PF17099">
    <property type="entry name" value="TrpP"/>
    <property type="match status" value="1"/>
</dbReference>
<name>A0A235F6P6_9BACL</name>
<dbReference type="EMBL" id="NOII01000010">
    <property type="protein sequence ID" value="OYD56824.1"/>
    <property type="molecule type" value="Genomic_DNA"/>
</dbReference>
<feature type="transmembrane region" description="Helical" evidence="1">
    <location>
        <begin position="101"/>
        <end position="127"/>
    </location>
</feature>
<protein>
    <submittedName>
        <fullName evidence="2">Tryptophan transporter</fullName>
    </submittedName>
</protein>
<feature type="transmembrane region" description="Helical" evidence="1">
    <location>
        <begin position="6"/>
        <end position="30"/>
    </location>
</feature>
<evidence type="ECO:0000313" key="3">
    <source>
        <dbReference type="Proteomes" id="UP000215059"/>
    </source>
</evidence>
<keyword evidence="1" id="KW-1133">Transmembrane helix</keyword>
<gene>
    <name evidence="2" type="ORF">CGZ90_14815</name>
</gene>
<dbReference type="InterPro" id="IPR031360">
    <property type="entry name" value="TrpP"/>
</dbReference>
<dbReference type="OrthoDB" id="2243651at2"/>
<feature type="transmembrane region" description="Helical" evidence="1">
    <location>
        <begin position="133"/>
        <end position="158"/>
    </location>
</feature>
<dbReference type="AlphaFoldDB" id="A0A235F6P6"/>
<feature type="transmembrane region" description="Helical" evidence="1">
    <location>
        <begin position="77"/>
        <end position="94"/>
    </location>
</feature>
<keyword evidence="1" id="KW-0812">Transmembrane</keyword>
<organism evidence="2 3">
    <name type="scientific">Fictibacillus aquaticus</name>
    <dbReference type="NCBI Taxonomy" id="2021314"/>
    <lineage>
        <taxon>Bacteria</taxon>
        <taxon>Bacillati</taxon>
        <taxon>Bacillota</taxon>
        <taxon>Bacilli</taxon>
        <taxon>Bacillales</taxon>
        <taxon>Fictibacillaceae</taxon>
        <taxon>Fictibacillus</taxon>
    </lineage>
</organism>
<dbReference type="RefSeq" id="WP_094253313.1">
    <property type="nucleotide sequence ID" value="NZ_JBHLXL010000001.1"/>
</dbReference>
<accession>A0A235F6P6</accession>
<evidence type="ECO:0000256" key="1">
    <source>
        <dbReference type="SAM" id="Phobius"/>
    </source>
</evidence>
<reference evidence="2 3" key="1">
    <citation type="submission" date="2017-07" db="EMBL/GenBank/DDBJ databases">
        <title>Fictibacillus sp. nov. GDSW-R2A3 Genome sequencing and assembly.</title>
        <authorList>
            <person name="Mayilraj S."/>
        </authorList>
    </citation>
    <scope>NUCLEOTIDE SEQUENCE [LARGE SCALE GENOMIC DNA]</scope>
    <source>
        <strain evidence="2 3">GDSW-R2A3</strain>
    </source>
</reference>
<dbReference type="Proteomes" id="UP000215059">
    <property type="component" value="Unassembled WGS sequence"/>
</dbReference>
<comment type="caution">
    <text evidence="2">The sequence shown here is derived from an EMBL/GenBank/DDBJ whole genome shotgun (WGS) entry which is preliminary data.</text>
</comment>
<sequence length="173" mass="18058">MNTKSLAFTGVLLALGYVLHTIVPPFFMGMKPDMLLTMMFLAIMINPQKGNVVMASLGAGIISALTTGFPGGQLANIIEKPLTAFIFFFLILAVSKLKRSALIATILTAAGTIVSGTLFLTAALVIVGLPGPFTALILTVVLPAAGFNAALMAVLYPVASKITKRTMPTASML</sequence>
<proteinExistence type="predicted"/>